<dbReference type="Gene3D" id="3.30.470.20">
    <property type="entry name" value="ATP-grasp fold, B domain"/>
    <property type="match status" value="1"/>
</dbReference>
<protein>
    <submittedName>
        <fullName evidence="3">Predicted ATP-dependent carboligase, ATP-grasp superfamily</fullName>
    </submittedName>
</protein>
<evidence type="ECO:0000256" key="1">
    <source>
        <dbReference type="PROSITE-ProRule" id="PRU00409"/>
    </source>
</evidence>
<dbReference type="InterPro" id="IPR003806">
    <property type="entry name" value="ATP-grasp_PylC-type"/>
</dbReference>
<proteinExistence type="predicted"/>
<dbReference type="GO" id="GO:0016874">
    <property type="term" value="F:ligase activity"/>
    <property type="evidence" value="ECO:0007669"/>
    <property type="project" value="UniProtKB-KW"/>
</dbReference>
<keyword evidence="3" id="KW-0436">Ligase</keyword>
<dbReference type="PROSITE" id="PS50975">
    <property type="entry name" value="ATP_GRASP"/>
    <property type="match status" value="1"/>
</dbReference>
<dbReference type="Pfam" id="PF02655">
    <property type="entry name" value="ATP-grasp_3"/>
    <property type="match status" value="1"/>
</dbReference>
<keyword evidence="1" id="KW-0067">ATP-binding</keyword>
<dbReference type="InterPro" id="IPR011761">
    <property type="entry name" value="ATP-grasp"/>
</dbReference>
<name>A0A212S005_9PROT</name>
<dbReference type="SUPFAM" id="SSF56059">
    <property type="entry name" value="Glutathione synthetase ATP-binding domain-like"/>
    <property type="match status" value="1"/>
</dbReference>
<keyword evidence="4" id="KW-1185">Reference proteome</keyword>
<evidence type="ECO:0000313" key="4">
    <source>
        <dbReference type="Proteomes" id="UP000197065"/>
    </source>
</evidence>
<dbReference type="Gene3D" id="2.30.36.100">
    <property type="match status" value="1"/>
</dbReference>
<keyword evidence="1" id="KW-0547">Nucleotide-binding</keyword>
<dbReference type="GO" id="GO:0046872">
    <property type="term" value="F:metal ion binding"/>
    <property type="evidence" value="ECO:0007669"/>
    <property type="project" value="InterPro"/>
</dbReference>
<dbReference type="GO" id="GO:0005524">
    <property type="term" value="F:ATP binding"/>
    <property type="evidence" value="ECO:0007669"/>
    <property type="project" value="UniProtKB-UniRule"/>
</dbReference>
<evidence type="ECO:0000313" key="3">
    <source>
        <dbReference type="EMBL" id="SNB78393.1"/>
    </source>
</evidence>
<dbReference type="InterPro" id="IPR024710">
    <property type="entry name" value="MfnD"/>
</dbReference>
<organism evidence="3 4">
    <name type="scientific">Arboricoccus pini</name>
    <dbReference type="NCBI Taxonomy" id="1963835"/>
    <lineage>
        <taxon>Bacteria</taxon>
        <taxon>Pseudomonadati</taxon>
        <taxon>Pseudomonadota</taxon>
        <taxon>Alphaproteobacteria</taxon>
        <taxon>Geminicoccales</taxon>
        <taxon>Geminicoccaceae</taxon>
        <taxon>Arboricoccus</taxon>
    </lineage>
</organism>
<dbReference type="Proteomes" id="UP000197065">
    <property type="component" value="Unassembled WGS sequence"/>
</dbReference>
<evidence type="ECO:0000259" key="2">
    <source>
        <dbReference type="PROSITE" id="PS50975"/>
    </source>
</evidence>
<dbReference type="PIRSF" id="PIRSF016766">
    <property type="entry name" value="UCP016766_ATPgrasp"/>
    <property type="match status" value="1"/>
</dbReference>
<reference evidence="3 4" key="1">
    <citation type="submission" date="2017-06" db="EMBL/GenBank/DDBJ databases">
        <authorList>
            <person name="Kim H.J."/>
            <person name="Triplett B.A."/>
        </authorList>
    </citation>
    <scope>NUCLEOTIDE SEQUENCE [LARGE SCALE GENOMIC DNA]</scope>
    <source>
        <strain evidence="3 4">B29T1</strain>
    </source>
</reference>
<dbReference type="EMBL" id="FYEH01000018">
    <property type="protein sequence ID" value="SNB78393.1"/>
    <property type="molecule type" value="Genomic_DNA"/>
</dbReference>
<accession>A0A212S005</accession>
<feature type="domain" description="ATP-grasp" evidence="2">
    <location>
        <begin position="233"/>
        <end position="295"/>
    </location>
</feature>
<sequence>MSGTDLPSSLLREGQMMRDGLLSDLLALGRTVVLPIDPRAPSPHLPDGVGPGTLMPVLLPADREAAMARLTSIVEASPLFLPIGPEGEPELVDLYRRALVQGRLLLGTRPEALEIAADKLATSFLLGEAGLAVPATRIAEAGHALVHDLVLKPRFGAGCLATGLLRAGSIVPDLPDMILEPLVEGVPLSLTLLCAEGEAWLLTANRQLVRMEAERFVFDGLLVGGAEQKRPAMETLAGRIARAMPGLWGLVGVDLIDTFAGPVVIEVNPRPTTAYAALHRALGINPMAELLALAERPLAELRRPLQVKAQMVRVDE</sequence>
<gene>
    <name evidence="3" type="ORF">SAMN07250955_11865</name>
</gene>
<dbReference type="AlphaFoldDB" id="A0A212S005"/>